<evidence type="ECO:0000256" key="3">
    <source>
        <dbReference type="ARBA" id="ARBA00023125"/>
    </source>
</evidence>
<dbReference type="OrthoDB" id="5405994at2"/>
<dbReference type="EMBL" id="RAHH01000024">
    <property type="protein sequence ID" value="RJT40761.1"/>
    <property type="molecule type" value="Genomic_DNA"/>
</dbReference>
<dbReference type="InterPro" id="IPR038722">
    <property type="entry name" value="Ner_HTH_dom"/>
</dbReference>
<dbReference type="InterPro" id="IPR010982">
    <property type="entry name" value="Lambda_DNA-bd_dom_sf"/>
</dbReference>
<evidence type="ECO:0000256" key="4">
    <source>
        <dbReference type="ARBA" id="ARBA00023163"/>
    </source>
</evidence>
<dbReference type="Gene3D" id="1.10.260.40">
    <property type="entry name" value="lambda repressor-like DNA-binding domains"/>
    <property type="match status" value="1"/>
</dbReference>
<feature type="domain" description="Ner winged helix-turn-helix DNA-binding" evidence="5">
    <location>
        <begin position="9"/>
        <end position="53"/>
    </location>
</feature>
<evidence type="ECO:0000313" key="7">
    <source>
        <dbReference type="Proteomes" id="UP000284908"/>
    </source>
</evidence>
<gene>
    <name evidence="6" type="ORF">D6C13_18480</name>
</gene>
<dbReference type="AlphaFoldDB" id="A0A419N4Y1"/>
<dbReference type="Pfam" id="PF13693">
    <property type="entry name" value="HTH_35"/>
    <property type="match status" value="1"/>
</dbReference>
<name>A0A419N4Y1_9GAMM</name>
<evidence type="ECO:0000313" key="6">
    <source>
        <dbReference type="EMBL" id="RJT40761.1"/>
    </source>
</evidence>
<sequence length="63" mass="6987">MAHKKAGGSTLSNALSRPWPKGELLIASALGIHPSLIWPSRYFDAKTLKIIERRCRPATDTRT</sequence>
<dbReference type="GO" id="GO:0003677">
    <property type="term" value="F:DNA binding"/>
    <property type="evidence" value="ECO:0007669"/>
    <property type="project" value="UniProtKB-KW"/>
</dbReference>
<accession>A0A419N4Y1</accession>
<keyword evidence="4" id="KW-0804">Transcription</keyword>
<dbReference type="SUPFAM" id="SSF47413">
    <property type="entry name" value="lambda repressor-like DNA-binding domains"/>
    <property type="match status" value="1"/>
</dbReference>
<dbReference type="Proteomes" id="UP000284908">
    <property type="component" value="Unassembled WGS sequence"/>
</dbReference>
<keyword evidence="3" id="KW-0238">DNA-binding</keyword>
<reference evidence="6 7" key="1">
    <citation type="submission" date="2018-09" db="EMBL/GenBank/DDBJ databases">
        <authorList>
            <person name="Le Fleche-Mateos A."/>
        </authorList>
    </citation>
    <scope>NUCLEOTIDE SEQUENCE [LARGE SCALE GENOMIC DNA]</scope>
    <source>
        <strain evidence="6 7">DSM 27399</strain>
    </source>
</reference>
<evidence type="ECO:0000256" key="2">
    <source>
        <dbReference type="ARBA" id="ARBA00023015"/>
    </source>
</evidence>
<keyword evidence="2" id="KW-0805">Transcription regulation</keyword>
<protein>
    <recommendedName>
        <fullName evidence="5">Ner winged helix-turn-helix DNA-binding domain-containing protein</fullName>
    </recommendedName>
</protein>
<evidence type="ECO:0000259" key="5">
    <source>
        <dbReference type="Pfam" id="PF13693"/>
    </source>
</evidence>
<comment type="similarity">
    <text evidence="1">Belongs to the ner transcriptional regulatory family.</text>
</comment>
<keyword evidence="7" id="KW-1185">Reference proteome</keyword>
<comment type="caution">
    <text evidence="6">The sequence shown here is derived from an EMBL/GenBank/DDBJ whole genome shotgun (WGS) entry which is preliminary data.</text>
</comment>
<proteinExistence type="inferred from homology"/>
<organism evidence="6 7">
    <name type="scientific">Rahnella woolbedingensis</name>
    <dbReference type="NCBI Taxonomy" id="1510574"/>
    <lineage>
        <taxon>Bacteria</taxon>
        <taxon>Pseudomonadati</taxon>
        <taxon>Pseudomonadota</taxon>
        <taxon>Gammaproteobacteria</taxon>
        <taxon>Enterobacterales</taxon>
        <taxon>Yersiniaceae</taxon>
        <taxon>Rahnella</taxon>
    </lineage>
</organism>
<evidence type="ECO:0000256" key="1">
    <source>
        <dbReference type="ARBA" id="ARBA00006157"/>
    </source>
</evidence>